<dbReference type="AlphaFoldDB" id="A0A0C2JRY3"/>
<sequence>MGLEIRIDTFQILKGYSKLVSSRTCRDEDKENFEKCPVRIYLNTQIKKHILLLEINSNKTEKKLHYSTSITINALISADKEPHKQPYSIYFVYYKGAHIYGYLVNEYTFDILSNDLSFGLDDIKQCTNNICHHKAICVESVLKTHCICPQNTYGLLCQHVITGSTIIKNIYTNKTDPDKDSLKVETQDTLTKTMDIYFTDIDNVSNPDHNIFYTCVDATLDGSLTNEDRCVNGFCHLINDKSTCVCHKKYFGAHCNLTVNFILTDDLLFNFYI</sequence>
<keyword evidence="2" id="KW-0479">Metal-binding</keyword>
<dbReference type="OrthoDB" id="10009301at2759"/>
<keyword evidence="2" id="KW-0863">Zinc-finger</keyword>
<name>A0A0C2JRY3_THEKT</name>
<dbReference type="InterPro" id="IPR000742">
    <property type="entry name" value="EGF"/>
</dbReference>
<evidence type="ECO:0000259" key="3">
    <source>
        <dbReference type="PROSITE" id="PS50026"/>
    </source>
</evidence>
<dbReference type="Proteomes" id="UP000031668">
    <property type="component" value="Unassembled WGS sequence"/>
</dbReference>
<accession>A0A0C2JRY3</accession>
<keyword evidence="2" id="KW-0862">Zinc</keyword>
<dbReference type="PROSITE" id="PS50966">
    <property type="entry name" value="ZF_SWIM"/>
    <property type="match status" value="1"/>
</dbReference>
<keyword evidence="1" id="KW-0245">EGF-like domain</keyword>
<dbReference type="PROSITE" id="PS00022">
    <property type="entry name" value="EGF_1"/>
    <property type="match status" value="2"/>
</dbReference>
<keyword evidence="1" id="KW-1015">Disulfide bond</keyword>
<protein>
    <recommendedName>
        <fullName evidence="7">EGF-like domain-containing protein</fullName>
    </recommendedName>
</protein>
<comment type="caution">
    <text evidence="5">The sequence shown here is derived from an EMBL/GenBank/DDBJ whole genome shotgun (WGS) entry which is preliminary data.</text>
</comment>
<evidence type="ECO:0000256" key="2">
    <source>
        <dbReference type="PROSITE-ProRule" id="PRU00325"/>
    </source>
</evidence>
<evidence type="ECO:0008006" key="7">
    <source>
        <dbReference type="Google" id="ProtNLM"/>
    </source>
</evidence>
<comment type="caution">
    <text evidence="1">Lacks conserved residue(s) required for the propagation of feature annotation.</text>
</comment>
<evidence type="ECO:0000259" key="4">
    <source>
        <dbReference type="PROSITE" id="PS50966"/>
    </source>
</evidence>
<dbReference type="SUPFAM" id="SSF57196">
    <property type="entry name" value="EGF/Laminin"/>
    <property type="match status" value="2"/>
</dbReference>
<evidence type="ECO:0000256" key="1">
    <source>
        <dbReference type="PROSITE-ProRule" id="PRU00076"/>
    </source>
</evidence>
<organism evidence="5 6">
    <name type="scientific">Thelohanellus kitauei</name>
    <name type="common">Myxosporean</name>
    <dbReference type="NCBI Taxonomy" id="669202"/>
    <lineage>
        <taxon>Eukaryota</taxon>
        <taxon>Metazoa</taxon>
        <taxon>Cnidaria</taxon>
        <taxon>Myxozoa</taxon>
        <taxon>Myxosporea</taxon>
        <taxon>Bivalvulida</taxon>
        <taxon>Platysporina</taxon>
        <taxon>Myxobolidae</taxon>
        <taxon>Thelohanellus</taxon>
    </lineage>
</organism>
<feature type="domain" description="SWIM-type" evidence="4">
    <location>
        <begin position="138"/>
        <end position="168"/>
    </location>
</feature>
<keyword evidence="6" id="KW-1185">Reference proteome</keyword>
<dbReference type="PROSITE" id="PS50026">
    <property type="entry name" value="EGF_3"/>
    <property type="match status" value="1"/>
</dbReference>
<dbReference type="GO" id="GO:0008270">
    <property type="term" value="F:zinc ion binding"/>
    <property type="evidence" value="ECO:0007669"/>
    <property type="project" value="UniProtKB-KW"/>
</dbReference>
<dbReference type="Gene3D" id="2.10.25.10">
    <property type="entry name" value="Laminin"/>
    <property type="match status" value="1"/>
</dbReference>
<feature type="disulfide bond" evidence="1">
    <location>
        <begin position="148"/>
        <end position="157"/>
    </location>
</feature>
<dbReference type="EMBL" id="JWZT01001363">
    <property type="protein sequence ID" value="KII72163.1"/>
    <property type="molecule type" value="Genomic_DNA"/>
</dbReference>
<dbReference type="InterPro" id="IPR007527">
    <property type="entry name" value="Znf_SWIM"/>
</dbReference>
<proteinExistence type="predicted"/>
<gene>
    <name evidence="5" type="ORF">RF11_10256</name>
</gene>
<dbReference type="SMART" id="SM00181">
    <property type="entry name" value="EGF"/>
    <property type="match status" value="2"/>
</dbReference>
<feature type="domain" description="EGF-like" evidence="3">
    <location>
        <begin position="122"/>
        <end position="158"/>
    </location>
</feature>
<reference evidence="5 6" key="1">
    <citation type="journal article" date="2014" name="Genome Biol. Evol.">
        <title>The genome of the myxosporean Thelohanellus kitauei shows adaptations to nutrient acquisition within its fish host.</title>
        <authorList>
            <person name="Yang Y."/>
            <person name="Xiong J."/>
            <person name="Zhou Z."/>
            <person name="Huo F."/>
            <person name="Miao W."/>
            <person name="Ran C."/>
            <person name="Liu Y."/>
            <person name="Zhang J."/>
            <person name="Feng J."/>
            <person name="Wang M."/>
            <person name="Wang M."/>
            <person name="Wang L."/>
            <person name="Yao B."/>
        </authorList>
    </citation>
    <scope>NUCLEOTIDE SEQUENCE [LARGE SCALE GENOMIC DNA]</scope>
    <source>
        <strain evidence="5">Wuqing</strain>
    </source>
</reference>
<evidence type="ECO:0000313" key="5">
    <source>
        <dbReference type="EMBL" id="KII72163.1"/>
    </source>
</evidence>
<evidence type="ECO:0000313" key="6">
    <source>
        <dbReference type="Proteomes" id="UP000031668"/>
    </source>
</evidence>